<dbReference type="EMBL" id="JACXVP010000008">
    <property type="protein sequence ID" value="KAG5590807.1"/>
    <property type="molecule type" value="Genomic_DNA"/>
</dbReference>
<keyword evidence="2" id="KW-1185">Reference proteome</keyword>
<protein>
    <submittedName>
        <fullName evidence="1">Uncharacterized protein</fullName>
    </submittedName>
</protein>
<reference evidence="1 2" key="1">
    <citation type="submission" date="2020-09" db="EMBL/GenBank/DDBJ databases">
        <title>De no assembly of potato wild relative species, Solanum commersonii.</title>
        <authorList>
            <person name="Cho K."/>
        </authorList>
    </citation>
    <scope>NUCLEOTIDE SEQUENCE [LARGE SCALE GENOMIC DNA]</scope>
    <source>
        <strain evidence="1">LZ3.2</strain>
        <tissue evidence="1">Leaf</tissue>
    </source>
</reference>
<evidence type="ECO:0000313" key="1">
    <source>
        <dbReference type="EMBL" id="KAG5590807.1"/>
    </source>
</evidence>
<accession>A0A9J5XTA8</accession>
<sequence length="63" mass="7259">MLDVQVETLKFWEDEQLGEPRYQSLAGGSVKLGRQKSHLVHFRMVGGISRRHRLARELKGQKA</sequence>
<evidence type="ECO:0000313" key="2">
    <source>
        <dbReference type="Proteomes" id="UP000824120"/>
    </source>
</evidence>
<name>A0A9J5XTA8_SOLCO</name>
<organism evidence="1 2">
    <name type="scientific">Solanum commersonii</name>
    <name type="common">Commerson's wild potato</name>
    <name type="synonym">Commerson's nightshade</name>
    <dbReference type="NCBI Taxonomy" id="4109"/>
    <lineage>
        <taxon>Eukaryota</taxon>
        <taxon>Viridiplantae</taxon>
        <taxon>Streptophyta</taxon>
        <taxon>Embryophyta</taxon>
        <taxon>Tracheophyta</taxon>
        <taxon>Spermatophyta</taxon>
        <taxon>Magnoliopsida</taxon>
        <taxon>eudicotyledons</taxon>
        <taxon>Gunneridae</taxon>
        <taxon>Pentapetalae</taxon>
        <taxon>asterids</taxon>
        <taxon>lamiids</taxon>
        <taxon>Solanales</taxon>
        <taxon>Solanaceae</taxon>
        <taxon>Solanoideae</taxon>
        <taxon>Solaneae</taxon>
        <taxon>Solanum</taxon>
    </lineage>
</organism>
<dbReference type="Proteomes" id="UP000824120">
    <property type="component" value="Chromosome 8"/>
</dbReference>
<comment type="caution">
    <text evidence="1">The sequence shown here is derived from an EMBL/GenBank/DDBJ whole genome shotgun (WGS) entry which is preliminary data.</text>
</comment>
<proteinExistence type="predicted"/>
<gene>
    <name evidence="1" type="ORF">H5410_041321</name>
</gene>
<dbReference type="AlphaFoldDB" id="A0A9J5XTA8"/>